<protein>
    <submittedName>
        <fullName evidence="1">Uncharacterized protein</fullName>
    </submittedName>
</protein>
<dbReference type="AlphaFoldDB" id="A0A0V1LPD1"/>
<reference evidence="1 2" key="1">
    <citation type="submission" date="2015-05" db="EMBL/GenBank/DDBJ databases">
        <title>Evolution of Trichinella species and genotypes.</title>
        <authorList>
            <person name="Korhonen P.K."/>
            <person name="Edoardo P."/>
            <person name="Giuseppe L.R."/>
            <person name="Gasser R.B."/>
        </authorList>
    </citation>
    <scope>NUCLEOTIDE SEQUENCE [LARGE SCALE GENOMIC DNA]</scope>
    <source>
        <strain evidence="1">ISS10</strain>
    </source>
</reference>
<evidence type="ECO:0000313" key="2">
    <source>
        <dbReference type="Proteomes" id="UP000054721"/>
    </source>
</evidence>
<organism evidence="1 2">
    <name type="scientific">Trichinella nativa</name>
    <dbReference type="NCBI Taxonomy" id="6335"/>
    <lineage>
        <taxon>Eukaryota</taxon>
        <taxon>Metazoa</taxon>
        <taxon>Ecdysozoa</taxon>
        <taxon>Nematoda</taxon>
        <taxon>Enoplea</taxon>
        <taxon>Dorylaimia</taxon>
        <taxon>Trichinellida</taxon>
        <taxon>Trichinellidae</taxon>
        <taxon>Trichinella</taxon>
    </lineage>
</organism>
<proteinExistence type="predicted"/>
<sequence length="66" mass="7854">MEHQKQFNATQLVLRTHILDAATDKKLSLFKPKTRVQWNSSYLNADCMNTFWQTDRNIWNVNLKNS</sequence>
<evidence type="ECO:0000313" key="1">
    <source>
        <dbReference type="EMBL" id="KRZ61347.1"/>
    </source>
</evidence>
<dbReference type="EMBL" id="JYDW01000019">
    <property type="protein sequence ID" value="KRZ61347.1"/>
    <property type="molecule type" value="Genomic_DNA"/>
</dbReference>
<gene>
    <name evidence="1" type="ORF">T02_4802</name>
</gene>
<name>A0A0V1LPD1_9BILA</name>
<dbReference type="Proteomes" id="UP000054721">
    <property type="component" value="Unassembled WGS sequence"/>
</dbReference>
<accession>A0A0V1LPD1</accession>
<keyword evidence="2" id="KW-1185">Reference proteome</keyword>
<comment type="caution">
    <text evidence="1">The sequence shown here is derived from an EMBL/GenBank/DDBJ whole genome shotgun (WGS) entry which is preliminary data.</text>
</comment>